<feature type="DNA-binding region" description="H-T-H motif" evidence="4">
    <location>
        <begin position="84"/>
        <end position="103"/>
    </location>
</feature>
<dbReference type="InterPro" id="IPR041490">
    <property type="entry name" value="KstR2_TetR_C"/>
</dbReference>
<dbReference type="Pfam" id="PF00440">
    <property type="entry name" value="TetR_N"/>
    <property type="match status" value="1"/>
</dbReference>
<dbReference type="KEGG" id="psin:CAK95_03320"/>
<keyword evidence="7" id="KW-1185">Reference proteome</keyword>
<dbReference type="SUPFAM" id="SSF46689">
    <property type="entry name" value="Homeodomain-like"/>
    <property type="match status" value="1"/>
</dbReference>
<dbReference type="PRINTS" id="PR00455">
    <property type="entry name" value="HTHTETR"/>
</dbReference>
<evidence type="ECO:0000313" key="6">
    <source>
        <dbReference type="EMBL" id="ARP98226.1"/>
    </source>
</evidence>
<evidence type="ECO:0000313" key="7">
    <source>
        <dbReference type="Proteomes" id="UP000194137"/>
    </source>
</evidence>
<dbReference type="GO" id="GO:0003700">
    <property type="term" value="F:DNA-binding transcription factor activity"/>
    <property type="evidence" value="ECO:0007669"/>
    <property type="project" value="TreeGrafter"/>
</dbReference>
<dbReference type="RefSeq" id="WP_086086573.1">
    <property type="nucleotide sequence ID" value="NZ_CP021112.1"/>
</dbReference>
<dbReference type="SUPFAM" id="SSF48498">
    <property type="entry name" value="Tetracyclin repressor-like, C-terminal domain"/>
    <property type="match status" value="1"/>
</dbReference>
<dbReference type="PANTHER" id="PTHR30055:SF240">
    <property type="entry name" value="HTH-TYPE TRANSCRIPTIONAL REGULATOR ACRR"/>
    <property type="match status" value="1"/>
</dbReference>
<proteinExistence type="predicted"/>
<name>A0A1W6ZLG5_9HYPH</name>
<dbReference type="OrthoDB" id="9805134at2"/>
<keyword evidence="2 4" id="KW-0238">DNA-binding</keyword>
<keyword evidence="3" id="KW-0804">Transcription</keyword>
<dbReference type="Gene3D" id="1.10.357.10">
    <property type="entry name" value="Tetracycline Repressor, domain 2"/>
    <property type="match status" value="1"/>
</dbReference>
<feature type="domain" description="HTH tetR-type" evidence="5">
    <location>
        <begin position="61"/>
        <end position="121"/>
    </location>
</feature>
<evidence type="ECO:0000256" key="1">
    <source>
        <dbReference type="ARBA" id="ARBA00023015"/>
    </source>
</evidence>
<dbReference type="Pfam" id="PF17932">
    <property type="entry name" value="TetR_C_24"/>
    <property type="match status" value="1"/>
</dbReference>
<dbReference type="GO" id="GO:0000976">
    <property type="term" value="F:transcription cis-regulatory region binding"/>
    <property type="evidence" value="ECO:0007669"/>
    <property type="project" value="TreeGrafter"/>
</dbReference>
<dbReference type="InterPro" id="IPR001647">
    <property type="entry name" value="HTH_TetR"/>
</dbReference>
<protein>
    <recommendedName>
        <fullName evidence="5">HTH tetR-type domain-containing protein</fullName>
    </recommendedName>
</protein>
<dbReference type="InterPro" id="IPR050109">
    <property type="entry name" value="HTH-type_TetR-like_transc_reg"/>
</dbReference>
<dbReference type="STRING" id="1235591.CAK95_03320"/>
<dbReference type="Proteomes" id="UP000194137">
    <property type="component" value="Chromosome"/>
</dbReference>
<organism evidence="6 7">
    <name type="scientific">Pseudorhodoplanes sinuspersici</name>
    <dbReference type="NCBI Taxonomy" id="1235591"/>
    <lineage>
        <taxon>Bacteria</taxon>
        <taxon>Pseudomonadati</taxon>
        <taxon>Pseudomonadota</taxon>
        <taxon>Alphaproteobacteria</taxon>
        <taxon>Hyphomicrobiales</taxon>
        <taxon>Pseudorhodoplanes</taxon>
    </lineage>
</organism>
<dbReference type="InterPro" id="IPR036271">
    <property type="entry name" value="Tet_transcr_reg_TetR-rel_C_sf"/>
</dbReference>
<reference evidence="6 7" key="1">
    <citation type="submission" date="2017-05" db="EMBL/GenBank/DDBJ databases">
        <title>Full genome sequence of Pseudorhodoplanes sinuspersici.</title>
        <authorList>
            <person name="Dastgheib S.M.M."/>
            <person name="Shavandi M."/>
            <person name="Tirandaz H."/>
        </authorList>
    </citation>
    <scope>NUCLEOTIDE SEQUENCE [LARGE SCALE GENOMIC DNA]</scope>
    <source>
        <strain evidence="6 7">RIPI110</strain>
    </source>
</reference>
<dbReference type="EMBL" id="CP021112">
    <property type="protein sequence ID" value="ARP98226.1"/>
    <property type="molecule type" value="Genomic_DNA"/>
</dbReference>
<dbReference type="AlphaFoldDB" id="A0A1W6ZLG5"/>
<dbReference type="Gene3D" id="1.10.10.60">
    <property type="entry name" value="Homeodomain-like"/>
    <property type="match status" value="1"/>
</dbReference>
<evidence type="ECO:0000256" key="3">
    <source>
        <dbReference type="ARBA" id="ARBA00023163"/>
    </source>
</evidence>
<sequence>MIVTRADRVAVFTSVHRSPPAVEHSPFRHQAGIDACPVRTSIMKSPKAKPADKPVKPKKSKLRREAILRHALALFDLHGFANTSLDDIARETGIKREAIYYYFKNRAEILLCIIRPQTRSLVDGLDAVVKSDADSTTKLYEAIRNHLQRFDRHCLEMTISLRDVYLDDAKEVRREMDKIWRQYESMWTQIVAEGQASGQFAQVGDPKMVAFAILGMCNWLARWYDPRKSVSVEELIETYFSMLAYGLVKQRDAKEVGSPVLTAKRASSSERLRFVVTSGRDGGAAR</sequence>
<dbReference type="InterPro" id="IPR009057">
    <property type="entry name" value="Homeodomain-like_sf"/>
</dbReference>
<accession>A0A1W6ZLG5</accession>
<evidence type="ECO:0000256" key="2">
    <source>
        <dbReference type="ARBA" id="ARBA00023125"/>
    </source>
</evidence>
<dbReference type="PROSITE" id="PS50977">
    <property type="entry name" value="HTH_TETR_2"/>
    <property type="match status" value="1"/>
</dbReference>
<keyword evidence="1" id="KW-0805">Transcription regulation</keyword>
<evidence type="ECO:0000259" key="5">
    <source>
        <dbReference type="PROSITE" id="PS50977"/>
    </source>
</evidence>
<gene>
    <name evidence="6" type="ORF">CAK95_03320</name>
</gene>
<dbReference type="PANTHER" id="PTHR30055">
    <property type="entry name" value="HTH-TYPE TRANSCRIPTIONAL REGULATOR RUTR"/>
    <property type="match status" value="1"/>
</dbReference>
<evidence type="ECO:0000256" key="4">
    <source>
        <dbReference type="PROSITE-ProRule" id="PRU00335"/>
    </source>
</evidence>